<dbReference type="EMBL" id="ML208487">
    <property type="protein sequence ID" value="TFK64141.1"/>
    <property type="molecule type" value="Genomic_DNA"/>
</dbReference>
<protein>
    <submittedName>
        <fullName evidence="1">Uncharacterized protein</fullName>
    </submittedName>
</protein>
<keyword evidence="2" id="KW-1185">Reference proteome</keyword>
<evidence type="ECO:0000313" key="2">
    <source>
        <dbReference type="Proteomes" id="UP000308600"/>
    </source>
</evidence>
<evidence type="ECO:0000313" key="1">
    <source>
        <dbReference type="EMBL" id="TFK64141.1"/>
    </source>
</evidence>
<reference evidence="1 2" key="1">
    <citation type="journal article" date="2019" name="Nat. Ecol. Evol.">
        <title>Megaphylogeny resolves global patterns of mushroom evolution.</title>
        <authorList>
            <person name="Varga T."/>
            <person name="Krizsan K."/>
            <person name="Foldi C."/>
            <person name="Dima B."/>
            <person name="Sanchez-Garcia M."/>
            <person name="Sanchez-Ramirez S."/>
            <person name="Szollosi G.J."/>
            <person name="Szarkandi J.G."/>
            <person name="Papp V."/>
            <person name="Albert L."/>
            <person name="Andreopoulos W."/>
            <person name="Angelini C."/>
            <person name="Antonin V."/>
            <person name="Barry K.W."/>
            <person name="Bougher N.L."/>
            <person name="Buchanan P."/>
            <person name="Buyck B."/>
            <person name="Bense V."/>
            <person name="Catcheside P."/>
            <person name="Chovatia M."/>
            <person name="Cooper J."/>
            <person name="Damon W."/>
            <person name="Desjardin D."/>
            <person name="Finy P."/>
            <person name="Geml J."/>
            <person name="Haridas S."/>
            <person name="Hughes K."/>
            <person name="Justo A."/>
            <person name="Karasinski D."/>
            <person name="Kautmanova I."/>
            <person name="Kiss B."/>
            <person name="Kocsube S."/>
            <person name="Kotiranta H."/>
            <person name="LaButti K.M."/>
            <person name="Lechner B.E."/>
            <person name="Liimatainen K."/>
            <person name="Lipzen A."/>
            <person name="Lukacs Z."/>
            <person name="Mihaltcheva S."/>
            <person name="Morgado L.N."/>
            <person name="Niskanen T."/>
            <person name="Noordeloos M.E."/>
            <person name="Ohm R.A."/>
            <person name="Ortiz-Santana B."/>
            <person name="Ovrebo C."/>
            <person name="Racz N."/>
            <person name="Riley R."/>
            <person name="Savchenko A."/>
            <person name="Shiryaev A."/>
            <person name="Soop K."/>
            <person name="Spirin V."/>
            <person name="Szebenyi C."/>
            <person name="Tomsovsky M."/>
            <person name="Tulloss R.E."/>
            <person name="Uehling J."/>
            <person name="Grigoriev I.V."/>
            <person name="Vagvolgyi C."/>
            <person name="Papp T."/>
            <person name="Martin F.M."/>
            <person name="Miettinen O."/>
            <person name="Hibbett D.S."/>
            <person name="Nagy L.G."/>
        </authorList>
    </citation>
    <scope>NUCLEOTIDE SEQUENCE [LARGE SCALE GENOMIC DNA]</scope>
    <source>
        <strain evidence="1 2">NL-1719</strain>
    </source>
</reference>
<sequence length="518" mass="58465">MLSESRDALVPIDSLPPEILSRIFLLLRNAFLKYTSSFKVFLDWLPIVQVSQHWRQVALDCADLWSELPCNKNLLPLFLARSRTCPVSLSVMTSERNIPSIISALQSLPRIRRLQALMRLEAWNTIMSGLRLPALELTELALSCLSEGDPGIPIWPENFLGGNAPRLRRLILGGVPFPGYLPVFHGLTHLHLVAPGRRTPLAILLGALRQMPNLKSLTSRNTADQTVSENDLDITNLTLPIIMPHLEELSISSPWFASSLLLLNSLRLPKSPTLDFQIGFDELGTTISDSLPFLLQVLKRAYQNGMSPFVTLNLGATPYEFHLIALDTLGRTTCMIRLENLDDEIDLQEHLSLWFQECGNLPLAHLESLELCGPDSLYFFSQYDELPQLKSITADQDDGGDGLIEFLLQNFDWHCGETKGPMTWEEEEQELLGLVQVDNCHEGQGWSNIALPALKSVTFRSSIYDFRKHRYWVQTLMARKRHGYGPSKIVLERCIGLTAERTRDLQAMVEVEWDGLVC</sequence>
<dbReference type="Proteomes" id="UP000308600">
    <property type="component" value="Unassembled WGS sequence"/>
</dbReference>
<organism evidence="1 2">
    <name type="scientific">Pluteus cervinus</name>
    <dbReference type="NCBI Taxonomy" id="181527"/>
    <lineage>
        <taxon>Eukaryota</taxon>
        <taxon>Fungi</taxon>
        <taxon>Dikarya</taxon>
        <taxon>Basidiomycota</taxon>
        <taxon>Agaricomycotina</taxon>
        <taxon>Agaricomycetes</taxon>
        <taxon>Agaricomycetidae</taxon>
        <taxon>Agaricales</taxon>
        <taxon>Pluteineae</taxon>
        <taxon>Pluteaceae</taxon>
        <taxon>Pluteus</taxon>
    </lineage>
</organism>
<proteinExistence type="predicted"/>
<name>A0ACD3AF22_9AGAR</name>
<gene>
    <name evidence="1" type="ORF">BDN72DRAFT_881674</name>
</gene>
<accession>A0ACD3AF22</accession>